<name>A0A7G6X5P5_9ACTN</name>
<evidence type="ECO:0000313" key="2">
    <source>
        <dbReference type="EMBL" id="QNE21560.1"/>
    </source>
</evidence>
<proteinExistence type="predicted"/>
<evidence type="ECO:0000259" key="1">
    <source>
        <dbReference type="Pfam" id="PF04717"/>
    </source>
</evidence>
<feature type="domain" description="Gp5/Type VI secretion system Vgr protein OB-fold" evidence="1">
    <location>
        <begin position="371"/>
        <end position="444"/>
    </location>
</feature>
<dbReference type="Pfam" id="PF04717">
    <property type="entry name" value="Phage_base_V"/>
    <property type="match status" value="1"/>
</dbReference>
<dbReference type="Proteomes" id="UP000515563">
    <property type="component" value="Chromosome"/>
</dbReference>
<protein>
    <submittedName>
        <fullName evidence="2">VgrG-related protein</fullName>
    </submittedName>
</protein>
<dbReference type="SUPFAM" id="SSF69279">
    <property type="entry name" value="Phage tail proteins"/>
    <property type="match status" value="1"/>
</dbReference>
<dbReference type="InterPro" id="IPR047702">
    <property type="entry name" value="VgrG-rel"/>
</dbReference>
<reference evidence="2 3" key="2">
    <citation type="journal article" date="2020" name="Microbiol. Resour. Announc.">
        <title>Antarctic desert soil bacteria exhibit high novel natural product potential, evaluated through long-read genome sequencing and comparative genomics.</title>
        <authorList>
            <person name="Benaud N."/>
            <person name="Edwards R.J."/>
            <person name="Amos T.G."/>
            <person name="D'Agostino P.M."/>
            <person name="Gutierrez-Chavez C."/>
            <person name="Montgomery K."/>
            <person name="Nicetic I."/>
            <person name="Ferrari B.C."/>
        </authorList>
    </citation>
    <scope>NUCLEOTIDE SEQUENCE [LARGE SCALE GENOMIC DNA]</scope>
    <source>
        <strain evidence="2 3">SPB151</strain>
    </source>
</reference>
<dbReference type="Gene3D" id="2.40.50.230">
    <property type="entry name" value="Gp5 N-terminal domain"/>
    <property type="match status" value="1"/>
</dbReference>
<evidence type="ECO:0000313" key="3">
    <source>
        <dbReference type="Proteomes" id="UP000515563"/>
    </source>
</evidence>
<accession>A0A7G6X5P5</accession>
<reference evidence="3" key="1">
    <citation type="submission" date="2019-09" db="EMBL/GenBank/DDBJ databases">
        <title>Antimicrobial potential of Antarctic Bacteria.</title>
        <authorList>
            <person name="Benaud N."/>
            <person name="Edwards R.J."/>
            <person name="Ferrari B.C."/>
        </authorList>
    </citation>
    <scope>NUCLEOTIDE SEQUENCE [LARGE SCALE GENOMIC DNA]</scope>
    <source>
        <strain evidence="3">SPB151</strain>
    </source>
</reference>
<dbReference type="InterPro" id="IPR037026">
    <property type="entry name" value="Vgr_OB-fold_dom_sf"/>
</dbReference>
<dbReference type="SUPFAM" id="SSF69349">
    <property type="entry name" value="Phage fibre proteins"/>
    <property type="match status" value="1"/>
</dbReference>
<dbReference type="RefSeq" id="WP_185443969.1">
    <property type="nucleotide sequence ID" value="NZ_CP043661.1"/>
</dbReference>
<dbReference type="InterPro" id="IPR006531">
    <property type="entry name" value="Gp5/Vgr_OB"/>
</dbReference>
<dbReference type="NCBIfam" id="NF033848">
    <property type="entry name" value="VgrG_rel"/>
    <property type="match status" value="1"/>
</dbReference>
<dbReference type="EMBL" id="CP043661">
    <property type="protein sequence ID" value="QNE21560.1"/>
    <property type="molecule type" value="Genomic_DNA"/>
</dbReference>
<sequence length="583" mass="60965">MSIINSCLVEINSSPLPADVVNLMSTVYVDDSQRLPDLFEIRFRDGDHEVLRKTGAKIGSAVRISVLASTSQAPVLLMAGEITALEAEFDTGGSFTVLRGYDPAHRLFRGRGTASYLQMTASDIAQKVSQRAGFTNGTIKPTTTVFEHVSQAGTSDWELLDALAADSGYEVSVRDGKFNFGPPATAAGAPSNEQNPLVLKLGTDLLRFRAVLTSGGQVKEVEVRGWDTSTKHALTTRHPAKTTSAELPQASPAEFAHAFGDKVYVATDVPHRTQAEVDAAAAAISAEIAGSFAEFTGVAQGNPALKAGVAITVDNLGAPFDGKYTVTTTRHRIDPTTGYTTSFAVTGAHDRSLLGLTGSSGAQRAPSGVVIGQVSDNNDPEKLGRVKVTLPWLSDDYVSAWARTVHAGAGKDRGALIIPEVGDEVLVVFEQGDLRRPYVLGGLYNGVDKPDAKGIDPIDSGSGAVNRRSIVSRKGHRIDLLDQDGQKEGITLATGDGKLSVTLDSTSTTITVHADGTVKIEGSQGIVIDAAAAKLELKGGEVSVTATGNLQLKGANTTVEGSANTEVKGGAMCSVSAALVKIN</sequence>
<dbReference type="SUPFAM" id="SSF69255">
    <property type="entry name" value="gp5 N-terminal domain-like"/>
    <property type="match status" value="1"/>
</dbReference>
<dbReference type="AlphaFoldDB" id="A0A7G6X5P5"/>
<organism evidence="2 3">
    <name type="scientific">Kribbella qitaiheensis</name>
    <dbReference type="NCBI Taxonomy" id="1544730"/>
    <lineage>
        <taxon>Bacteria</taxon>
        <taxon>Bacillati</taxon>
        <taxon>Actinomycetota</taxon>
        <taxon>Actinomycetes</taxon>
        <taxon>Propionibacteriales</taxon>
        <taxon>Kribbellaceae</taxon>
        <taxon>Kribbella</taxon>
    </lineage>
</organism>
<gene>
    <name evidence="2" type="ORF">F1D05_31115</name>
</gene>
<dbReference type="KEGG" id="kqi:F1D05_31115"/>
<keyword evidence="3" id="KW-1185">Reference proteome</keyword>
<dbReference type="Pfam" id="PF05954">
    <property type="entry name" value="Phage_GPD"/>
    <property type="match status" value="1"/>
</dbReference>